<comment type="caution">
    <text evidence="1">The sequence shown here is derived from an EMBL/GenBank/DDBJ whole genome shotgun (WGS) entry which is preliminary data.</text>
</comment>
<organism evidence="1 2">
    <name type="scientific">Paramecium octaurelia</name>
    <dbReference type="NCBI Taxonomy" id="43137"/>
    <lineage>
        <taxon>Eukaryota</taxon>
        <taxon>Sar</taxon>
        <taxon>Alveolata</taxon>
        <taxon>Ciliophora</taxon>
        <taxon>Intramacronucleata</taxon>
        <taxon>Oligohymenophorea</taxon>
        <taxon>Peniculida</taxon>
        <taxon>Parameciidae</taxon>
        <taxon>Paramecium</taxon>
    </lineage>
</organism>
<dbReference type="AlphaFoldDB" id="A0A8S1TAI8"/>
<reference evidence="1" key="1">
    <citation type="submission" date="2021-01" db="EMBL/GenBank/DDBJ databases">
        <authorList>
            <consortium name="Genoscope - CEA"/>
            <person name="William W."/>
        </authorList>
    </citation>
    <scope>NUCLEOTIDE SEQUENCE</scope>
</reference>
<evidence type="ECO:0000313" key="2">
    <source>
        <dbReference type="Proteomes" id="UP000683925"/>
    </source>
</evidence>
<evidence type="ECO:0000313" key="1">
    <source>
        <dbReference type="EMBL" id="CAD8148294.1"/>
    </source>
</evidence>
<dbReference type="Proteomes" id="UP000683925">
    <property type="component" value="Unassembled WGS sequence"/>
</dbReference>
<gene>
    <name evidence="1" type="ORF">POCTA_138.1.T0210038</name>
</gene>
<proteinExistence type="predicted"/>
<dbReference type="EMBL" id="CAJJDP010000021">
    <property type="protein sequence ID" value="CAD8148294.1"/>
    <property type="molecule type" value="Genomic_DNA"/>
</dbReference>
<accession>A0A8S1TAI8</accession>
<name>A0A8S1TAI8_PAROT</name>
<keyword evidence="2" id="KW-1185">Reference proteome</keyword>
<sequence length="94" mass="11761">MKREQMSKIRESNRFEYQQIFIMHFLVDSQWLDNEQFLKTKQNQCYYFKVGLIVRFNCIFEIGIQERILRRVGHGELRQKDYQQYKIILENEYK</sequence>
<protein>
    <submittedName>
        <fullName evidence="1">Uncharacterized protein</fullName>
    </submittedName>
</protein>